<organism evidence="10 11">
    <name type="scientific">Rhodoblastus acidophilus</name>
    <name type="common">Rhodopseudomonas acidophila</name>
    <dbReference type="NCBI Taxonomy" id="1074"/>
    <lineage>
        <taxon>Bacteria</taxon>
        <taxon>Pseudomonadati</taxon>
        <taxon>Pseudomonadota</taxon>
        <taxon>Alphaproteobacteria</taxon>
        <taxon>Hyphomicrobiales</taxon>
        <taxon>Rhodoblastaceae</taxon>
        <taxon>Rhodoblastus</taxon>
    </lineage>
</organism>
<dbReference type="Proteomes" id="UP000439113">
    <property type="component" value="Unassembled WGS sequence"/>
</dbReference>
<feature type="domain" description="ABC transmembrane type-2" evidence="9">
    <location>
        <begin position="134"/>
        <end position="370"/>
    </location>
</feature>
<feature type="transmembrane region" description="Helical" evidence="8">
    <location>
        <begin position="20"/>
        <end position="41"/>
    </location>
</feature>
<dbReference type="Pfam" id="PF12698">
    <property type="entry name" value="ABC2_membrane_3"/>
    <property type="match status" value="1"/>
</dbReference>
<evidence type="ECO:0000313" key="10">
    <source>
        <dbReference type="EMBL" id="MTV31532.1"/>
    </source>
</evidence>
<evidence type="ECO:0000256" key="6">
    <source>
        <dbReference type="ARBA" id="ARBA00022989"/>
    </source>
</evidence>
<feature type="transmembrane region" description="Helical" evidence="8">
    <location>
        <begin position="221"/>
        <end position="247"/>
    </location>
</feature>
<dbReference type="PANTHER" id="PTHR30294">
    <property type="entry name" value="MEMBRANE COMPONENT OF ABC TRANSPORTER YHHJ-RELATED"/>
    <property type="match status" value="1"/>
</dbReference>
<comment type="subcellular location">
    <subcellularLocation>
        <location evidence="1">Cell membrane</location>
        <topology evidence="1">Multi-pass membrane protein</topology>
    </subcellularLocation>
</comment>
<evidence type="ECO:0000256" key="1">
    <source>
        <dbReference type="ARBA" id="ARBA00004651"/>
    </source>
</evidence>
<dbReference type="PROSITE" id="PS51012">
    <property type="entry name" value="ABC_TM2"/>
    <property type="match status" value="1"/>
</dbReference>
<dbReference type="RefSeq" id="WP_155446212.1">
    <property type="nucleotide sequence ID" value="NZ_JAOQNR010000009.1"/>
</dbReference>
<accession>A0A6N8DLS2</accession>
<dbReference type="InterPro" id="IPR047817">
    <property type="entry name" value="ABC2_TM_bact-type"/>
</dbReference>
<keyword evidence="5 8" id="KW-0812">Transmembrane</keyword>
<gene>
    <name evidence="10" type="ORF">GJ654_11045</name>
</gene>
<evidence type="ECO:0000259" key="9">
    <source>
        <dbReference type="PROSITE" id="PS51012"/>
    </source>
</evidence>
<feature type="transmembrane region" description="Helical" evidence="8">
    <location>
        <begin position="175"/>
        <end position="200"/>
    </location>
</feature>
<evidence type="ECO:0000256" key="7">
    <source>
        <dbReference type="ARBA" id="ARBA00023136"/>
    </source>
</evidence>
<keyword evidence="7 8" id="KW-0472">Membrane</keyword>
<evidence type="ECO:0000256" key="8">
    <source>
        <dbReference type="SAM" id="Phobius"/>
    </source>
</evidence>
<dbReference type="PANTHER" id="PTHR30294:SF47">
    <property type="entry name" value="INNER MEMBRANE TRANSPORT PERMEASE YHHJ"/>
    <property type="match status" value="1"/>
</dbReference>
<dbReference type="EMBL" id="WNKS01000008">
    <property type="protein sequence ID" value="MTV31532.1"/>
    <property type="molecule type" value="Genomic_DNA"/>
</dbReference>
<comment type="caution">
    <text evidence="10">The sequence shown here is derived from an EMBL/GenBank/DDBJ whole genome shotgun (WGS) entry which is preliminary data.</text>
</comment>
<name>A0A6N8DLS2_RHOAC</name>
<keyword evidence="3" id="KW-0813">Transport</keyword>
<dbReference type="InterPro" id="IPR051449">
    <property type="entry name" value="ABC-2_transporter_component"/>
</dbReference>
<dbReference type="GO" id="GO:0005886">
    <property type="term" value="C:plasma membrane"/>
    <property type="evidence" value="ECO:0007669"/>
    <property type="project" value="UniProtKB-SubCell"/>
</dbReference>
<proteinExistence type="inferred from homology"/>
<dbReference type="Gene3D" id="3.40.1710.10">
    <property type="entry name" value="abc type-2 transporter like domain"/>
    <property type="match status" value="1"/>
</dbReference>
<keyword evidence="4" id="KW-1003">Cell membrane</keyword>
<dbReference type="AlphaFoldDB" id="A0A6N8DLS2"/>
<feature type="transmembrane region" description="Helical" evidence="8">
    <location>
        <begin position="288"/>
        <end position="306"/>
    </location>
</feature>
<feature type="transmembrane region" description="Helical" evidence="8">
    <location>
        <begin position="259"/>
        <end position="281"/>
    </location>
</feature>
<evidence type="ECO:0000256" key="5">
    <source>
        <dbReference type="ARBA" id="ARBA00022692"/>
    </source>
</evidence>
<protein>
    <submittedName>
        <fullName evidence="10">ABC transporter permease subunit</fullName>
    </submittedName>
</protein>
<feature type="transmembrane region" description="Helical" evidence="8">
    <location>
        <begin position="345"/>
        <end position="363"/>
    </location>
</feature>
<evidence type="ECO:0000256" key="4">
    <source>
        <dbReference type="ARBA" id="ARBA00022475"/>
    </source>
</evidence>
<sequence>MLSGLRRIFRLSVKELRSLLADPVLLAVIFYVFTVAVVQVATGLKFEVESAQVAVVDEDRSDLSRRIVSALLPPLFKTADVITPAQIDPGMDSGRYVFVVEIPPKFESEALAGKRPSIQINVDATAMALAGNGAVYIQQIIAREAASFLARSDHAGAAPVDLVVRSKFNPNLNSMWFTAVMEVINNIAILSIILTGSALIREREHGTIEHLLVMPVTPLEIMLAKIFANGAVIVGASLLSLLFVVHWGLGIPIQGSVPLFVAGAILFMISVTALGLLLATFARTMPQFGLLALPVIITLYLLSGSTTPLETMPAWLQFVMKFTPNTHFVAFAQAVLYRGAGIELVWPQMLVMAALGVATLALCRKRFASVISAQD</sequence>
<dbReference type="InterPro" id="IPR013525">
    <property type="entry name" value="ABC2_TM"/>
</dbReference>
<keyword evidence="6 8" id="KW-1133">Transmembrane helix</keyword>
<evidence type="ECO:0000256" key="3">
    <source>
        <dbReference type="ARBA" id="ARBA00022448"/>
    </source>
</evidence>
<evidence type="ECO:0000313" key="11">
    <source>
        <dbReference type="Proteomes" id="UP000439113"/>
    </source>
</evidence>
<dbReference type="OrthoDB" id="9784671at2"/>
<comment type="similarity">
    <text evidence="2">Belongs to the ABC-2 integral membrane protein family.</text>
</comment>
<dbReference type="GO" id="GO:0140359">
    <property type="term" value="F:ABC-type transporter activity"/>
    <property type="evidence" value="ECO:0007669"/>
    <property type="project" value="InterPro"/>
</dbReference>
<reference evidence="10 11" key="1">
    <citation type="submission" date="2019-11" db="EMBL/GenBank/DDBJ databases">
        <title>Whole-genome sequence of a Rhodoblastus acidophilus DSM 142.</title>
        <authorList>
            <person name="Kyndt J.A."/>
            <person name="Meyer T.E."/>
        </authorList>
    </citation>
    <scope>NUCLEOTIDE SEQUENCE [LARGE SCALE GENOMIC DNA]</scope>
    <source>
        <strain evidence="10 11">DSM 142</strain>
    </source>
</reference>
<evidence type="ECO:0000256" key="2">
    <source>
        <dbReference type="ARBA" id="ARBA00007783"/>
    </source>
</evidence>